<keyword evidence="4" id="KW-0156">Chromatin regulator</keyword>
<dbReference type="AlphaFoldDB" id="A2FNM6"/>
<feature type="compositionally biased region" description="Basic and acidic residues" evidence="5">
    <location>
        <begin position="777"/>
        <end position="786"/>
    </location>
</feature>
<name>A2FNM6_TRIV3</name>
<dbReference type="VEuPathDB" id="TrichDB:TVAGG3_0386080"/>
<dbReference type="EMBL" id="DS113909">
    <property type="protein sequence ID" value="EAX93494.1"/>
    <property type="molecule type" value="Genomic_DNA"/>
</dbReference>
<dbReference type="KEGG" id="tva:4751212"/>
<feature type="compositionally biased region" description="Acidic residues" evidence="5">
    <location>
        <begin position="683"/>
        <end position="701"/>
    </location>
</feature>
<keyword evidence="3" id="KW-0862">Zinc</keyword>
<feature type="domain" description="Zinc finger PHD-type" evidence="6">
    <location>
        <begin position="175"/>
        <end position="221"/>
    </location>
</feature>
<keyword evidence="2" id="KW-0863">Zinc-finger</keyword>
<evidence type="ECO:0000256" key="2">
    <source>
        <dbReference type="ARBA" id="ARBA00022771"/>
    </source>
</evidence>
<dbReference type="Pfam" id="PF20826">
    <property type="entry name" value="PHD_5"/>
    <property type="match status" value="1"/>
</dbReference>
<evidence type="ECO:0000259" key="6">
    <source>
        <dbReference type="SMART" id="SM00249"/>
    </source>
</evidence>
<feature type="region of interest" description="Disordered" evidence="5">
    <location>
        <begin position="64"/>
        <end position="109"/>
    </location>
</feature>
<evidence type="ECO:0000256" key="5">
    <source>
        <dbReference type="SAM" id="MobiDB-lite"/>
    </source>
</evidence>
<feature type="compositionally biased region" description="Basic and acidic residues" evidence="5">
    <location>
        <begin position="725"/>
        <end position="767"/>
    </location>
</feature>
<evidence type="ECO:0000256" key="4">
    <source>
        <dbReference type="ARBA" id="ARBA00022853"/>
    </source>
</evidence>
<dbReference type="RefSeq" id="XP_001306424.1">
    <property type="nucleotide sequence ID" value="XM_001306423.1"/>
</dbReference>
<dbReference type="SUPFAM" id="SSF82199">
    <property type="entry name" value="SET domain"/>
    <property type="match status" value="1"/>
</dbReference>
<dbReference type="OrthoDB" id="79252at2759"/>
<protein>
    <submittedName>
        <fullName evidence="7">PHD-finger family protein</fullName>
    </submittedName>
</protein>
<dbReference type="CDD" id="cd15489">
    <property type="entry name" value="PHD_SF"/>
    <property type="match status" value="1"/>
</dbReference>
<evidence type="ECO:0000256" key="1">
    <source>
        <dbReference type="ARBA" id="ARBA00022723"/>
    </source>
</evidence>
<feature type="region of interest" description="Disordered" evidence="5">
    <location>
        <begin position="641"/>
        <end position="786"/>
    </location>
</feature>
<evidence type="ECO:0000313" key="8">
    <source>
        <dbReference type="Proteomes" id="UP000001542"/>
    </source>
</evidence>
<dbReference type="PANTHER" id="PTHR46462">
    <property type="entry name" value="UPSET, ISOFORM A"/>
    <property type="match status" value="1"/>
</dbReference>
<dbReference type="VEuPathDB" id="TrichDB:TVAG_407950"/>
<proteinExistence type="predicted"/>
<feature type="compositionally biased region" description="Pro residues" evidence="5">
    <location>
        <begin position="81"/>
        <end position="101"/>
    </location>
</feature>
<sequence length="822" mass="93338">MLGIKLEHSATLLPGILQEASQAKKDTMWTEFPSAVRLDQQSQSISPTDIYLYVPSFGETHKQTAVRNQRSPGQRGRSPKQAPPPPQPSKPSPIKPPPPKETPPEESEHPREIIMHDEQGEPWTLRCVCNVKSGDGLLVVCEQCGCWQHAICLGLNNHTIPEKYICDVCSNKKIRCRCGRNLSFRFALIKCTKCGNYVHKRCEGLGYGNMPKGDFVCYFCGRSNFHYEMPHMNPNIHLDDNPITFTQPKIEDLLQDFSNSPFTDFIKNDLADQTLNARDFCELLYDKFRSYFYVAHPRYTTQSSKKKRNRLVIPFLTAIKYLCKQLYDMSEDIFKAVFNSLITNDIYKPHQSNNDEIEKDIEFTENAQVDIQHMNQIVKFTTQPRPASLRKTEDGVVAATDLASDQFICVLEGLIGDLEEFNVEDKVDTTLFQITDTRFVLDASRIPSSVLYLMPRSMYGNCSIKLFQYNGTIMAGLFALRNHLATSPDDVPTGIKAGIPLTLGVDWIPAIIDDVSRYLSWTFSDEEESSAPPEPKFHRTNSANSITAHETPHFSPAEATKLKKQQAKRLKEIEQGKKKQRRKPRSKLPNASTEILLFPLLMSDSPGDLLFTVVDDLEMIQAESQEIVSTIGAIHVRADNAPKRNLPTGGQSSAKMKHSCSAESRLGRGRPRTPEASEPSPNDSDDNDTATADLSDEEKEEKEEKTEKTEDQSDEENDEQEKEEENQKQDSDDEKENQRSEEEKENDHQIEEKSDKIEEKSDKAEENQHEEEENKAEEDQKDVPLFDDEKVQKIVNSIQNDLKYKAVKTKSPAEEMKSIFGL</sequence>
<dbReference type="Gene3D" id="3.30.40.10">
    <property type="entry name" value="Zinc/RING finger domain, C3HC4 (zinc finger)"/>
    <property type="match status" value="2"/>
</dbReference>
<accession>A2FNM6</accession>
<feature type="domain" description="Zinc finger PHD-type" evidence="6">
    <location>
        <begin position="126"/>
        <end position="170"/>
    </location>
</feature>
<keyword evidence="8" id="KW-1185">Reference proteome</keyword>
<feature type="compositionally biased region" description="Acidic residues" evidence="5">
    <location>
        <begin position="712"/>
        <end position="724"/>
    </location>
</feature>
<dbReference type="PANTHER" id="PTHR46462:SF3">
    <property type="entry name" value="UPSET, ISOFORM A"/>
    <property type="match status" value="1"/>
</dbReference>
<dbReference type="GO" id="GO:0008270">
    <property type="term" value="F:zinc ion binding"/>
    <property type="evidence" value="ECO:0007669"/>
    <property type="project" value="UniProtKB-KW"/>
</dbReference>
<dbReference type="SMART" id="SM00249">
    <property type="entry name" value="PHD"/>
    <property type="match status" value="2"/>
</dbReference>
<feature type="region of interest" description="Disordered" evidence="5">
    <location>
        <begin position="548"/>
        <end position="589"/>
    </location>
</feature>
<reference evidence="7" key="2">
    <citation type="journal article" date="2007" name="Science">
        <title>Draft genome sequence of the sexually transmitted pathogen Trichomonas vaginalis.</title>
        <authorList>
            <person name="Carlton J.M."/>
            <person name="Hirt R.P."/>
            <person name="Silva J.C."/>
            <person name="Delcher A.L."/>
            <person name="Schatz M."/>
            <person name="Zhao Q."/>
            <person name="Wortman J.R."/>
            <person name="Bidwell S.L."/>
            <person name="Alsmark U.C.M."/>
            <person name="Besteiro S."/>
            <person name="Sicheritz-Ponten T."/>
            <person name="Noel C.J."/>
            <person name="Dacks J.B."/>
            <person name="Foster P.G."/>
            <person name="Simillion C."/>
            <person name="Van de Peer Y."/>
            <person name="Miranda-Saavedra D."/>
            <person name="Barton G.J."/>
            <person name="Westrop G.D."/>
            <person name="Mueller S."/>
            <person name="Dessi D."/>
            <person name="Fiori P.L."/>
            <person name="Ren Q."/>
            <person name="Paulsen I."/>
            <person name="Zhang H."/>
            <person name="Bastida-Corcuera F.D."/>
            <person name="Simoes-Barbosa A."/>
            <person name="Brown M.T."/>
            <person name="Hayes R.D."/>
            <person name="Mukherjee M."/>
            <person name="Okumura C.Y."/>
            <person name="Schneider R."/>
            <person name="Smith A.J."/>
            <person name="Vanacova S."/>
            <person name="Villalvazo M."/>
            <person name="Haas B.J."/>
            <person name="Pertea M."/>
            <person name="Feldblyum T.V."/>
            <person name="Utterback T.R."/>
            <person name="Shu C.L."/>
            <person name="Osoegawa K."/>
            <person name="de Jong P.J."/>
            <person name="Hrdy I."/>
            <person name="Horvathova L."/>
            <person name="Zubacova Z."/>
            <person name="Dolezal P."/>
            <person name="Malik S.B."/>
            <person name="Logsdon J.M. Jr."/>
            <person name="Henze K."/>
            <person name="Gupta A."/>
            <person name="Wang C.C."/>
            <person name="Dunne R.L."/>
            <person name="Upcroft J.A."/>
            <person name="Upcroft P."/>
            <person name="White O."/>
            <person name="Salzberg S.L."/>
            <person name="Tang P."/>
            <person name="Chiu C.-H."/>
            <person name="Lee Y.-S."/>
            <person name="Embley T.M."/>
            <person name="Coombs G.H."/>
            <person name="Mottram J.C."/>
            <person name="Tachezy J."/>
            <person name="Fraser-Liggett C.M."/>
            <person name="Johnson P.J."/>
        </authorList>
    </citation>
    <scope>NUCLEOTIDE SEQUENCE [LARGE SCALE GENOMIC DNA]</scope>
    <source>
        <strain evidence="7">G3</strain>
    </source>
</reference>
<dbReference type="GO" id="GO:0006325">
    <property type="term" value="P:chromatin organization"/>
    <property type="evidence" value="ECO:0007669"/>
    <property type="project" value="UniProtKB-KW"/>
</dbReference>
<dbReference type="SUPFAM" id="SSF57903">
    <property type="entry name" value="FYVE/PHD zinc finger"/>
    <property type="match status" value="2"/>
</dbReference>
<reference evidence="7" key="1">
    <citation type="submission" date="2006-10" db="EMBL/GenBank/DDBJ databases">
        <authorList>
            <person name="Amadeo P."/>
            <person name="Zhao Q."/>
            <person name="Wortman J."/>
            <person name="Fraser-Liggett C."/>
            <person name="Carlton J."/>
        </authorList>
    </citation>
    <scope>NUCLEOTIDE SEQUENCE</scope>
    <source>
        <strain evidence="7">G3</strain>
    </source>
</reference>
<organism evidence="7 8">
    <name type="scientific">Trichomonas vaginalis (strain ATCC PRA-98 / G3)</name>
    <dbReference type="NCBI Taxonomy" id="412133"/>
    <lineage>
        <taxon>Eukaryota</taxon>
        <taxon>Metamonada</taxon>
        <taxon>Parabasalia</taxon>
        <taxon>Trichomonadida</taxon>
        <taxon>Trichomonadidae</taxon>
        <taxon>Trichomonas</taxon>
    </lineage>
</organism>
<evidence type="ECO:0000256" key="3">
    <source>
        <dbReference type="ARBA" id="ARBA00022833"/>
    </source>
</evidence>
<dbReference type="InParanoid" id="A2FNM6"/>
<gene>
    <name evidence="7" type="ORF">TVAG_407950</name>
</gene>
<dbReference type="InterPro" id="IPR011011">
    <property type="entry name" value="Znf_FYVE_PHD"/>
</dbReference>
<evidence type="ECO:0000313" key="7">
    <source>
        <dbReference type="EMBL" id="EAX93494.1"/>
    </source>
</evidence>
<dbReference type="InterPro" id="IPR013083">
    <property type="entry name" value="Znf_RING/FYVE/PHD"/>
</dbReference>
<keyword evidence="1" id="KW-0479">Metal-binding</keyword>
<feature type="compositionally biased region" description="Basic and acidic residues" evidence="5">
    <location>
        <begin position="702"/>
        <end position="711"/>
    </location>
</feature>
<dbReference type="eggNOG" id="KOG1844">
    <property type="taxonomic scope" value="Eukaryota"/>
</dbReference>
<dbReference type="InterPro" id="IPR001965">
    <property type="entry name" value="Znf_PHD"/>
</dbReference>
<dbReference type="Proteomes" id="UP000001542">
    <property type="component" value="Unassembled WGS sequence"/>
</dbReference>
<dbReference type="InterPro" id="IPR046341">
    <property type="entry name" value="SET_dom_sf"/>
</dbReference>